<evidence type="ECO:0000259" key="8">
    <source>
        <dbReference type="Pfam" id="PF14905"/>
    </source>
</evidence>
<evidence type="ECO:0000256" key="4">
    <source>
        <dbReference type="ARBA" id="ARBA00022692"/>
    </source>
</evidence>
<name>A0A4S4A0D6_9FLAO</name>
<sequence>MTIRIPFYRNVSGIISFLVFFFYTVSGFGQSISGKVSDSENHPVKDAQITLTNTKVQKQQLTDENGFYKVIVPPGNYSFEIVKKNVTLFSQNITIDRDTLKNIAITIATGTKVDLNEVTIISKKKLMERKVDRTVFTIANSINAQGVDAVEALSNTPQVKITDNAILIAGKSSVAVMINDRLLNLQGEELLNYLKSIRSDDIAKIEVITTPPAKYSAEGLSGLINIILKKNNKIGWNASLQAGGFFYTGAKLNSGRSGGTFNYQNECLSLSTGFNYTGFKRQQNTTNNIVYTNNDYWNNTGESFYKSAYISPNLKAEYKLTTKSTVGFTYNYSAMNTDQRLNSETFRKITAAEQNFQSLSTDSLENQYHSGTVFYDLKLDTLGTVLRFSGNYLKAKTDTDKWAQTYENSTTNTLLNNNTGRYQITAFQSDLEKKLLGLIGEFGLKYTAIRNDALLKIYDIENGIPILNTAISNDFFYQENNYAAYFSFIRKLSPKWEIKAGLRYEYTYLKGSIPNQQETTNHYGQFFPTGYLTYKPNDDHAFNLSYSRRINRPNFQSLNPFRRYYSTYEYQEGNPYLRPAISNSIELNYTLKNNFNVSLYYTRSDDNWDKIIRFSDGFRIHQLENFYTMHTYGTAISYTQNHLNWMENTASLQSSFMTTESHIPDAVAVSNGFLAECNLNSTFPLRTDKTLSLFVILAGNTPYQYGNTFFYGYFKNSIGVKGSFLKKNLAYTFLFNDIFNTTQSKGDEYFKDFRSFYAYRSSNRYLNLSVTYTFGNSTIKGIKQKVQFDENNRAL</sequence>
<keyword evidence="6" id="KW-0472">Membrane</keyword>
<proteinExistence type="predicted"/>
<dbReference type="GO" id="GO:0044718">
    <property type="term" value="P:siderophore transmembrane transport"/>
    <property type="evidence" value="ECO:0007669"/>
    <property type="project" value="TreeGrafter"/>
</dbReference>
<evidence type="ECO:0000256" key="1">
    <source>
        <dbReference type="ARBA" id="ARBA00004571"/>
    </source>
</evidence>
<dbReference type="InterPro" id="IPR041700">
    <property type="entry name" value="OMP_b-brl_3"/>
</dbReference>
<dbReference type="EMBL" id="SSNZ01000002">
    <property type="protein sequence ID" value="THF51763.1"/>
    <property type="molecule type" value="Genomic_DNA"/>
</dbReference>
<dbReference type="AlphaFoldDB" id="A0A4S4A0D6"/>
<dbReference type="Gene3D" id="2.170.130.10">
    <property type="entry name" value="TonB-dependent receptor, plug domain"/>
    <property type="match status" value="1"/>
</dbReference>
<keyword evidence="9" id="KW-0675">Receptor</keyword>
<dbReference type="PANTHER" id="PTHR30069">
    <property type="entry name" value="TONB-DEPENDENT OUTER MEMBRANE RECEPTOR"/>
    <property type="match status" value="1"/>
</dbReference>
<evidence type="ECO:0000256" key="7">
    <source>
        <dbReference type="ARBA" id="ARBA00023237"/>
    </source>
</evidence>
<organism evidence="9 10">
    <name type="scientific">Flavobacterium supellecticarium</name>
    <dbReference type="NCBI Taxonomy" id="2565924"/>
    <lineage>
        <taxon>Bacteria</taxon>
        <taxon>Pseudomonadati</taxon>
        <taxon>Bacteroidota</taxon>
        <taxon>Flavobacteriia</taxon>
        <taxon>Flavobacteriales</taxon>
        <taxon>Flavobacteriaceae</taxon>
        <taxon>Flavobacterium</taxon>
    </lineage>
</organism>
<dbReference type="GO" id="GO:0009279">
    <property type="term" value="C:cell outer membrane"/>
    <property type="evidence" value="ECO:0007669"/>
    <property type="project" value="UniProtKB-SubCell"/>
</dbReference>
<keyword evidence="5" id="KW-0732">Signal</keyword>
<evidence type="ECO:0000256" key="2">
    <source>
        <dbReference type="ARBA" id="ARBA00022448"/>
    </source>
</evidence>
<keyword evidence="4" id="KW-0812">Transmembrane</keyword>
<comment type="caution">
    <text evidence="9">The sequence shown here is derived from an EMBL/GenBank/DDBJ whole genome shotgun (WGS) entry which is preliminary data.</text>
</comment>
<dbReference type="InterPro" id="IPR036942">
    <property type="entry name" value="Beta-barrel_TonB_sf"/>
</dbReference>
<dbReference type="InterPro" id="IPR008969">
    <property type="entry name" value="CarboxyPept-like_regulatory"/>
</dbReference>
<accession>A0A4S4A0D6</accession>
<keyword evidence="2" id="KW-0813">Transport</keyword>
<evidence type="ECO:0000313" key="9">
    <source>
        <dbReference type="EMBL" id="THF51763.1"/>
    </source>
</evidence>
<evidence type="ECO:0000313" key="10">
    <source>
        <dbReference type="Proteomes" id="UP000307507"/>
    </source>
</evidence>
<reference evidence="9 10" key="1">
    <citation type="submission" date="2019-04" db="EMBL/GenBank/DDBJ databases">
        <title>Flavobacterium sp. nov. isolated from construction timber.</title>
        <authorList>
            <person name="Lin S.-Y."/>
            <person name="Chang C.-T."/>
            <person name="Young C.-C."/>
        </authorList>
    </citation>
    <scope>NUCLEOTIDE SEQUENCE [LARGE SCALE GENOMIC DNA]</scope>
    <source>
        <strain evidence="9 10">CC-CTC003</strain>
    </source>
</reference>
<protein>
    <submittedName>
        <fullName evidence="9">TonB-dependent receptor</fullName>
    </submittedName>
</protein>
<evidence type="ECO:0000256" key="6">
    <source>
        <dbReference type="ARBA" id="ARBA00023136"/>
    </source>
</evidence>
<comment type="subcellular location">
    <subcellularLocation>
        <location evidence="1">Cell outer membrane</location>
        <topology evidence="1">Multi-pass membrane protein</topology>
    </subcellularLocation>
</comment>
<dbReference type="InterPro" id="IPR037066">
    <property type="entry name" value="Plug_dom_sf"/>
</dbReference>
<dbReference type="GO" id="GO:0015344">
    <property type="term" value="F:siderophore uptake transmembrane transporter activity"/>
    <property type="evidence" value="ECO:0007669"/>
    <property type="project" value="TreeGrafter"/>
</dbReference>
<dbReference type="SUPFAM" id="SSF49464">
    <property type="entry name" value="Carboxypeptidase regulatory domain-like"/>
    <property type="match status" value="1"/>
</dbReference>
<evidence type="ECO:0000256" key="5">
    <source>
        <dbReference type="ARBA" id="ARBA00022729"/>
    </source>
</evidence>
<dbReference type="Gene3D" id="2.40.170.20">
    <property type="entry name" value="TonB-dependent receptor, beta-barrel domain"/>
    <property type="match status" value="1"/>
</dbReference>
<dbReference type="Gene3D" id="2.60.40.1120">
    <property type="entry name" value="Carboxypeptidase-like, regulatory domain"/>
    <property type="match status" value="1"/>
</dbReference>
<gene>
    <name evidence="9" type="ORF">E6C50_08370</name>
</gene>
<dbReference type="RefSeq" id="WP_136402747.1">
    <property type="nucleotide sequence ID" value="NZ_SSNZ01000002.1"/>
</dbReference>
<feature type="domain" description="Outer membrane protein beta-barrel" evidence="8">
    <location>
        <begin position="378"/>
        <end position="772"/>
    </location>
</feature>
<dbReference type="InterPro" id="IPR039426">
    <property type="entry name" value="TonB-dep_rcpt-like"/>
</dbReference>
<dbReference type="Pfam" id="PF13620">
    <property type="entry name" value="CarboxypepD_reg"/>
    <property type="match status" value="1"/>
</dbReference>
<keyword evidence="3" id="KW-1134">Transmembrane beta strand</keyword>
<dbReference type="SUPFAM" id="SSF56935">
    <property type="entry name" value="Porins"/>
    <property type="match status" value="1"/>
</dbReference>
<dbReference type="PANTHER" id="PTHR30069:SF29">
    <property type="entry name" value="HEMOGLOBIN AND HEMOGLOBIN-HAPTOGLOBIN-BINDING PROTEIN 1-RELATED"/>
    <property type="match status" value="1"/>
</dbReference>
<keyword evidence="10" id="KW-1185">Reference proteome</keyword>
<keyword evidence="7" id="KW-0998">Cell outer membrane</keyword>
<dbReference type="OrthoDB" id="8764943at2"/>
<dbReference type="Proteomes" id="UP000307507">
    <property type="component" value="Unassembled WGS sequence"/>
</dbReference>
<evidence type="ECO:0000256" key="3">
    <source>
        <dbReference type="ARBA" id="ARBA00022452"/>
    </source>
</evidence>
<dbReference type="Pfam" id="PF14905">
    <property type="entry name" value="OMP_b-brl_3"/>
    <property type="match status" value="1"/>
</dbReference>